<comment type="caution">
    <text evidence="7">The sequence shown here is derived from an EMBL/GenBank/DDBJ whole genome shotgun (WGS) entry which is preliminary data.</text>
</comment>
<feature type="transmembrane region" description="Helical" evidence="6">
    <location>
        <begin position="302"/>
        <end position="321"/>
    </location>
</feature>
<feature type="transmembrane region" description="Helical" evidence="6">
    <location>
        <begin position="150"/>
        <end position="172"/>
    </location>
</feature>
<evidence type="ECO:0000256" key="4">
    <source>
        <dbReference type="ARBA" id="ARBA00022989"/>
    </source>
</evidence>
<dbReference type="InterPro" id="IPR050833">
    <property type="entry name" value="Poly_Biosynth_Transport"/>
</dbReference>
<evidence type="ECO:0000256" key="1">
    <source>
        <dbReference type="ARBA" id="ARBA00004651"/>
    </source>
</evidence>
<dbReference type="RefSeq" id="WP_088390271.1">
    <property type="nucleotide sequence ID" value="NZ_MTCZ01000005.1"/>
</dbReference>
<evidence type="ECO:0000256" key="2">
    <source>
        <dbReference type="ARBA" id="ARBA00022475"/>
    </source>
</evidence>
<evidence type="ECO:0000256" key="5">
    <source>
        <dbReference type="ARBA" id="ARBA00023136"/>
    </source>
</evidence>
<dbReference type="EMBL" id="MTCZ01000005">
    <property type="protein sequence ID" value="OWP85196.1"/>
    <property type="molecule type" value="Genomic_DNA"/>
</dbReference>
<feature type="transmembrane region" description="Helical" evidence="6">
    <location>
        <begin position="178"/>
        <end position="197"/>
    </location>
</feature>
<accession>A0A2D0AIX3</accession>
<evidence type="ECO:0000256" key="6">
    <source>
        <dbReference type="SAM" id="Phobius"/>
    </source>
</evidence>
<name>A0A2D0AIX3_9FLAO</name>
<dbReference type="Proteomes" id="UP000197768">
    <property type="component" value="Unassembled WGS sequence"/>
</dbReference>
<organism evidence="7 8">
    <name type="scientific">Flavobacterium davisii</name>
    <dbReference type="NCBI Taxonomy" id="2906077"/>
    <lineage>
        <taxon>Bacteria</taxon>
        <taxon>Pseudomonadati</taxon>
        <taxon>Bacteroidota</taxon>
        <taxon>Flavobacteriia</taxon>
        <taxon>Flavobacteriales</taxon>
        <taxon>Flavobacteriaceae</taxon>
        <taxon>Flavobacterium</taxon>
    </lineage>
</organism>
<feature type="transmembrane region" description="Helical" evidence="6">
    <location>
        <begin position="80"/>
        <end position="99"/>
    </location>
</feature>
<feature type="transmembrane region" description="Helical" evidence="6">
    <location>
        <begin position="257"/>
        <end position="281"/>
    </location>
</feature>
<evidence type="ECO:0000256" key="3">
    <source>
        <dbReference type="ARBA" id="ARBA00022692"/>
    </source>
</evidence>
<protein>
    <recommendedName>
        <fullName evidence="9">Polysaccharide biosynthesis protein</fullName>
    </recommendedName>
</protein>
<keyword evidence="4 6" id="KW-1133">Transmembrane helix</keyword>
<feature type="transmembrane region" description="Helical" evidence="6">
    <location>
        <begin position="119"/>
        <end position="138"/>
    </location>
</feature>
<gene>
    <name evidence="7" type="ORF">BWK59_01245</name>
</gene>
<dbReference type="InterPro" id="IPR002797">
    <property type="entry name" value="Polysacc_synth"/>
</dbReference>
<feature type="transmembrane region" description="Helical" evidence="6">
    <location>
        <begin position="464"/>
        <end position="486"/>
    </location>
</feature>
<comment type="subcellular location">
    <subcellularLocation>
        <location evidence="1">Cell membrane</location>
        <topology evidence="1">Multi-pass membrane protein</topology>
    </subcellularLocation>
</comment>
<evidence type="ECO:0000313" key="7">
    <source>
        <dbReference type="EMBL" id="OWP85196.1"/>
    </source>
</evidence>
<dbReference type="GO" id="GO:0005886">
    <property type="term" value="C:plasma membrane"/>
    <property type="evidence" value="ECO:0007669"/>
    <property type="project" value="UniProtKB-SubCell"/>
</dbReference>
<sequence length="502" mass="57598">MRRNIVANLFGKFWSIFSNFIFIPLYIKYLGFESYSIISFSLLITGVMAILDGGLTATLSREFSRRDYTDEYKFRIFRSLETVYLFLAFLCIIIVFFSSDYISQHWINVKIIKQYELSSFFKIISFDIGFQLLLRFYIGGFIGLEKQVQANIYQIFWGVFRNGLVILVVFFLPNLYAFFLWQTVSTILFTLLIKFALQKNISVVKKININFKIEKEILQKVGRFAGGMMLITLVSAINTQLDKLTISKLLSIESLGYYTIAVSLSQGLIILINPITTALLPRLTSYYSNNEVKKASLLYGKFSLFVSILSFSIIVNIYLFSKDLVWIWTSNKEIAENTYKLVPIIAFSYGMMSIAMLPYSIAIANGNTKINNFIGFFSLLITIPGYIYFSKKNGTIGVAIVFCFVQTVTTIIYTYIINAKFLKMNFLIDILLKQILLPFLIVVIVAFGFHILPNYFKENRMLDLIWIGLSTLVTIFITTIVFVPIAELKSNLPSLKLKKNGE</sequence>
<keyword evidence="5 6" id="KW-0472">Membrane</keyword>
<dbReference type="Pfam" id="PF01943">
    <property type="entry name" value="Polysacc_synt"/>
    <property type="match status" value="1"/>
</dbReference>
<proteinExistence type="predicted"/>
<keyword evidence="2" id="KW-1003">Cell membrane</keyword>
<dbReference type="AlphaFoldDB" id="A0A2D0AIX3"/>
<dbReference type="PANTHER" id="PTHR30250:SF26">
    <property type="entry name" value="PSMA PROTEIN"/>
    <property type="match status" value="1"/>
</dbReference>
<evidence type="ECO:0008006" key="9">
    <source>
        <dbReference type="Google" id="ProtNLM"/>
    </source>
</evidence>
<dbReference type="PANTHER" id="PTHR30250">
    <property type="entry name" value="PST FAMILY PREDICTED COLANIC ACID TRANSPORTER"/>
    <property type="match status" value="1"/>
</dbReference>
<feature type="transmembrane region" description="Helical" evidence="6">
    <location>
        <begin position="430"/>
        <end position="452"/>
    </location>
</feature>
<feature type="transmembrane region" description="Helical" evidence="6">
    <location>
        <begin position="12"/>
        <end position="31"/>
    </location>
</feature>
<keyword evidence="3 6" id="KW-0812">Transmembrane</keyword>
<feature type="transmembrane region" description="Helical" evidence="6">
    <location>
        <begin position="395"/>
        <end position="418"/>
    </location>
</feature>
<feature type="transmembrane region" description="Helical" evidence="6">
    <location>
        <begin position="37"/>
        <end position="59"/>
    </location>
</feature>
<reference evidence="7 8" key="1">
    <citation type="journal article" date="2017" name="Infect. Genet. Evol.">
        <title>Comparative genome analysis of fish pathogen Flavobacterium columnare reveals extensive sequence diversity within the species.</title>
        <authorList>
            <person name="Kayansamruaj P."/>
            <person name="Dong H.T."/>
            <person name="Hirono I."/>
            <person name="Kondo H."/>
            <person name="Senapin S."/>
            <person name="Rodkhum C."/>
        </authorList>
    </citation>
    <scope>NUCLEOTIDE SEQUENCE [LARGE SCALE GENOMIC DNA]</scope>
    <source>
        <strain evidence="7 8">1215</strain>
    </source>
</reference>
<evidence type="ECO:0000313" key="8">
    <source>
        <dbReference type="Proteomes" id="UP000197768"/>
    </source>
</evidence>
<feature type="transmembrane region" description="Helical" evidence="6">
    <location>
        <begin position="341"/>
        <end position="363"/>
    </location>
</feature>
<feature type="transmembrane region" description="Helical" evidence="6">
    <location>
        <begin position="370"/>
        <end position="389"/>
    </location>
</feature>